<dbReference type="Proteomes" id="UP000187209">
    <property type="component" value="Unassembled WGS sequence"/>
</dbReference>
<dbReference type="AlphaFoldDB" id="A0A1R2B2S9"/>
<gene>
    <name evidence="1" type="ORF">SteCoe_30795</name>
</gene>
<keyword evidence="2" id="KW-1185">Reference proteome</keyword>
<sequence length="195" mass="22215">MNSPVTARRLIGNNIAGSLQNVTNNSISRPTPWESPIPVHNPNTSYGLSFNADHGKSVRIKEIGKLILENKSEIPFETKSQAVKLNAKNKPLLRVADSISESVVNYGRKISPIQLNSRLEIREDMFDNIVSQRENSPKTSSLNIEWIKAQERKRKVDNFLKGEFIPNMNQLQLYGRKAEKSKFEERELWVKSSLL</sequence>
<reference evidence="1 2" key="1">
    <citation type="submission" date="2016-11" db="EMBL/GenBank/DDBJ databases">
        <title>The macronuclear genome of Stentor coeruleus: a giant cell with tiny introns.</title>
        <authorList>
            <person name="Slabodnick M."/>
            <person name="Ruby J.G."/>
            <person name="Reiff S.B."/>
            <person name="Swart E.C."/>
            <person name="Gosai S."/>
            <person name="Prabakaran S."/>
            <person name="Witkowska E."/>
            <person name="Larue G.E."/>
            <person name="Fisher S."/>
            <person name="Freeman R.M."/>
            <person name="Gunawardena J."/>
            <person name="Chu W."/>
            <person name="Stover N.A."/>
            <person name="Gregory B.D."/>
            <person name="Nowacki M."/>
            <person name="Derisi J."/>
            <person name="Roy S.W."/>
            <person name="Marshall W.F."/>
            <person name="Sood P."/>
        </authorList>
    </citation>
    <scope>NUCLEOTIDE SEQUENCE [LARGE SCALE GENOMIC DNA]</scope>
    <source>
        <strain evidence="1">WM001</strain>
    </source>
</reference>
<evidence type="ECO:0000313" key="2">
    <source>
        <dbReference type="Proteomes" id="UP000187209"/>
    </source>
</evidence>
<comment type="caution">
    <text evidence="1">The sequence shown here is derived from an EMBL/GenBank/DDBJ whole genome shotgun (WGS) entry which is preliminary data.</text>
</comment>
<protein>
    <submittedName>
        <fullName evidence="1">Uncharacterized protein</fullName>
    </submittedName>
</protein>
<dbReference type="EMBL" id="MPUH01001024">
    <property type="protein sequence ID" value="OMJ71091.1"/>
    <property type="molecule type" value="Genomic_DNA"/>
</dbReference>
<accession>A0A1R2B2S9</accession>
<proteinExistence type="predicted"/>
<name>A0A1R2B2S9_9CILI</name>
<evidence type="ECO:0000313" key="1">
    <source>
        <dbReference type="EMBL" id="OMJ71091.1"/>
    </source>
</evidence>
<organism evidence="1 2">
    <name type="scientific">Stentor coeruleus</name>
    <dbReference type="NCBI Taxonomy" id="5963"/>
    <lineage>
        <taxon>Eukaryota</taxon>
        <taxon>Sar</taxon>
        <taxon>Alveolata</taxon>
        <taxon>Ciliophora</taxon>
        <taxon>Postciliodesmatophora</taxon>
        <taxon>Heterotrichea</taxon>
        <taxon>Heterotrichida</taxon>
        <taxon>Stentoridae</taxon>
        <taxon>Stentor</taxon>
    </lineage>
</organism>
<dbReference type="OrthoDB" id="10587504at2759"/>